<feature type="chain" id="PRO_5032481414" description="SMP-30/Gluconolactonase/LRE-like region domain-containing protein" evidence="2">
    <location>
        <begin position="26"/>
        <end position="363"/>
    </location>
</feature>
<gene>
    <name evidence="3" type="ORF">HHK36_014881</name>
</gene>
<name>A0A834Z0Z5_TETSI</name>
<dbReference type="OrthoDB" id="1885092at2759"/>
<dbReference type="GO" id="GO:0005783">
    <property type="term" value="C:endoplasmic reticulum"/>
    <property type="evidence" value="ECO:0007669"/>
    <property type="project" value="TreeGrafter"/>
</dbReference>
<protein>
    <recommendedName>
        <fullName evidence="5">SMP-30/Gluconolactonase/LRE-like region domain-containing protein</fullName>
    </recommendedName>
</protein>
<evidence type="ECO:0008006" key="5">
    <source>
        <dbReference type="Google" id="ProtNLM"/>
    </source>
</evidence>
<dbReference type="SUPFAM" id="SSF101898">
    <property type="entry name" value="NHL repeat"/>
    <property type="match status" value="1"/>
</dbReference>
<dbReference type="InterPro" id="IPR053224">
    <property type="entry name" value="Sensory_adhesion_molecule"/>
</dbReference>
<feature type="signal peptide" evidence="2">
    <location>
        <begin position="1"/>
        <end position="25"/>
    </location>
</feature>
<dbReference type="AlphaFoldDB" id="A0A834Z0Z5"/>
<dbReference type="Proteomes" id="UP000655225">
    <property type="component" value="Unassembled WGS sequence"/>
</dbReference>
<keyword evidence="1" id="KW-0812">Transmembrane</keyword>
<dbReference type="InterPro" id="IPR011042">
    <property type="entry name" value="6-blade_b-propeller_TolB-like"/>
</dbReference>
<sequence length="363" mass="40340">MSLISPKTSFIFLIIFLSAVGSTFARKRHVINFRSPNLFPEGLAWDPTAQHFVVGSLHHRSILAVSDAGVVETLISDPDLPPNVTILGVTIDSVNRRLLAVIHAMEPLPHFDALAAYDLRSRKRLFLAPLTNDLTSDRQIANDVTVDYKGNAFVTNAAGNFIWKVNSNGEPSIFSRSPMFTSQYVEPDRHYSFCGLNGIAYISKGYLLVVQTNTGKMFKVDADDGTARMVLLTKDLMGADGIAVRSDGVAVVVSQQTAWFLKSDDSWGEAVVYDKTALDVEKFPTSVAIREDNRAYVVYGHVDEGVMGKVEREVFGIEEIESGKDGEEEPVWMFVLIGLGLAYFLYWRFQMGQLVKNMDKKRA</sequence>
<accession>A0A834Z0Z5</accession>
<evidence type="ECO:0000313" key="3">
    <source>
        <dbReference type="EMBL" id="KAF8399014.1"/>
    </source>
</evidence>
<evidence type="ECO:0000313" key="4">
    <source>
        <dbReference type="Proteomes" id="UP000655225"/>
    </source>
</evidence>
<organism evidence="3 4">
    <name type="scientific">Tetracentron sinense</name>
    <name type="common">Spur-leaf</name>
    <dbReference type="NCBI Taxonomy" id="13715"/>
    <lineage>
        <taxon>Eukaryota</taxon>
        <taxon>Viridiplantae</taxon>
        <taxon>Streptophyta</taxon>
        <taxon>Embryophyta</taxon>
        <taxon>Tracheophyta</taxon>
        <taxon>Spermatophyta</taxon>
        <taxon>Magnoliopsida</taxon>
        <taxon>Trochodendrales</taxon>
        <taxon>Trochodendraceae</taxon>
        <taxon>Tetracentron</taxon>
    </lineage>
</organism>
<keyword evidence="2" id="KW-0732">Signal</keyword>
<dbReference type="EMBL" id="JABCRI010000010">
    <property type="protein sequence ID" value="KAF8399014.1"/>
    <property type="molecule type" value="Genomic_DNA"/>
</dbReference>
<keyword evidence="1" id="KW-0472">Membrane</keyword>
<comment type="caution">
    <text evidence="3">The sequence shown here is derived from an EMBL/GenBank/DDBJ whole genome shotgun (WGS) entry which is preliminary data.</text>
</comment>
<dbReference type="FunFam" id="2.120.10.30:FF:000089">
    <property type="entry name" value="Calcium-dependent phosphotriesterase superfamily protein"/>
    <property type="match status" value="1"/>
</dbReference>
<keyword evidence="4" id="KW-1185">Reference proteome</keyword>
<dbReference type="PANTHER" id="PTHR31460:SF3">
    <property type="entry name" value="MESOCENTIN"/>
    <property type="match status" value="1"/>
</dbReference>
<keyword evidence="1" id="KW-1133">Transmembrane helix</keyword>
<dbReference type="OMA" id="QHFLVGS"/>
<evidence type="ECO:0000256" key="1">
    <source>
        <dbReference type="SAM" id="Phobius"/>
    </source>
</evidence>
<reference evidence="3 4" key="1">
    <citation type="submission" date="2020-04" db="EMBL/GenBank/DDBJ databases">
        <title>Plant Genome Project.</title>
        <authorList>
            <person name="Zhang R.-G."/>
        </authorList>
    </citation>
    <scope>NUCLEOTIDE SEQUENCE [LARGE SCALE GENOMIC DNA]</scope>
    <source>
        <strain evidence="3">YNK0</strain>
        <tissue evidence="3">Leaf</tissue>
    </source>
</reference>
<proteinExistence type="predicted"/>
<dbReference type="Gene3D" id="2.120.10.30">
    <property type="entry name" value="TolB, C-terminal domain"/>
    <property type="match status" value="1"/>
</dbReference>
<dbReference type="PANTHER" id="PTHR31460">
    <property type="match status" value="1"/>
</dbReference>
<evidence type="ECO:0000256" key="2">
    <source>
        <dbReference type="SAM" id="SignalP"/>
    </source>
</evidence>
<feature type="transmembrane region" description="Helical" evidence="1">
    <location>
        <begin position="331"/>
        <end position="349"/>
    </location>
</feature>